<dbReference type="Pfam" id="PF14223">
    <property type="entry name" value="Retrotran_gag_2"/>
    <property type="match status" value="1"/>
</dbReference>
<comment type="caution">
    <text evidence="1">The sequence shown here is derived from an EMBL/GenBank/DDBJ whole genome shotgun (WGS) entry which is preliminary data.</text>
</comment>
<name>A0A6L2LVH7_TANCI</name>
<proteinExistence type="predicted"/>
<dbReference type="EMBL" id="BKCJ010005019">
    <property type="protein sequence ID" value="GEU64432.1"/>
    <property type="molecule type" value="Genomic_DNA"/>
</dbReference>
<gene>
    <name evidence="1" type="ORF">Tci_036410</name>
</gene>
<dbReference type="AlphaFoldDB" id="A0A6L2LVH7"/>
<reference evidence="1" key="1">
    <citation type="journal article" date="2019" name="Sci. Rep.">
        <title>Draft genome of Tanacetum cinerariifolium, the natural source of mosquito coil.</title>
        <authorList>
            <person name="Yamashiro T."/>
            <person name="Shiraishi A."/>
            <person name="Satake H."/>
            <person name="Nakayama K."/>
        </authorList>
    </citation>
    <scope>NUCLEOTIDE SEQUENCE</scope>
</reference>
<evidence type="ECO:0000313" key="1">
    <source>
        <dbReference type="EMBL" id="GEU64432.1"/>
    </source>
</evidence>
<organism evidence="1">
    <name type="scientific">Tanacetum cinerariifolium</name>
    <name type="common">Dalmatian daisy</name>
    <name type="synonym">Chrysanthemum cinerariifolium</name>
    <dbReference type="NCBI Taxonomy" id="118510"/>
    <lineage>
        <taxon>Eukaryota</taxon>
        <taxon>Viridiplantae</taxon>
        <taxon>Streptophyta</taxon>
        <taxon>Embryophyta</taxon>
        <taxon>Tracheophyta</taxon>
        <taxon>Spermatophyta</taxon>
        <taxon>Magnoliopsida</taxon>
        <taxon>eudicotyledons</taxon>
        <taxon>Gunneridae</taxon>
        <taxon>Pentapetalae</taxon>
        <taxon>asterids</taxon>
        <taxon>campanulids</taxon>
        <taxon>Asterales</taxon>
        <taxon>Asteraceae</taxon>
        <taxon>Asteroideae</taxon>
        <taxon>Anthemideae</taxon>
        <taxon>Anthemidinae</taxon>
        <taxon>Tanacetum</taxon>
    </lineage>
</organism>
<dbReference type="PANTHER" id="PTHR35317">
    <property type="entry name" value="OS04G0629600 PROTEIN"/>
    <property type="match status" value="1"/>
</dbReference>
<protein>
    <submittedName>
        <fullName evidence="1">Uncharacterized protein</fullName>
    </submittedName>
</protein>
<sequence>MDQPNLTFSKILILDTGRFEQWKFRIQQYLQNEHYALWEVIEFGDSYQAPLEESGTGSASESSAKNKGMTAAITTKDMQKRRNDVKARTTLLSALPDEHQLRFGKYETAQELWGAILKTFGGNEATKKTKKNQLKQQYGNFKAEGSKTLEQTFNRLRAIVSHLEFIDVEIEQDDLNQKFLTSLAPEWLTYTIVWRNKGDLDTLSLDDVYNHLKVYEPEVQKKSESNYQNMAFISSANTSSGKGKVHIACVSTASTQVSTASTDVAVASISHDTIDEDDIEEMDIKWNMALLKHQGVKTEVEERATNKVLRRKNRLPRLRWLLMELDGIGATWPMKNRTML</sequence>
<dbReference type="PANTHER" id="PTHR35317:SF23">
    <property type="entry name" value="OS04G0629600 PROTEIN"/>
    <property type="match status" value="1"/>
</dbReference>
<accession>A0A6L2LVH7</accession>